<organism evidence="2 3">
    <name type="scientific">Beggiatoa alba B18LD</name>
    <dbReference type="NCBI Taxonomy" id="395493"/>
    <lineage>
        <taxon>Bacteria</taxon>
        <taxon>Pseudomonadati</taxon>
        <taxon>Pseudomonadota</taxon>
        <taxon>Gammaproteobacteria</taxon>
        <taxon>Thiotrichales</taxon>
        <taxon>Thiotrichaceae</taxon>
        <taxon>Beggiatoa</taxon>
    </lineage>
</organism>
<dbReference type="AlphaFoldDB" id="I3CDA6"/>
<evidence type="ECO:0000256" key="1">
    <source>
        <dbReference type="SAM" id="MobiDB-lite"/>
    </source>
</evidence>
<dbReference type="HOGENOM" id="CLU_009152_1_0_6"/>
<reference evidence="2 3" key="1">
    <citation type="submission" date="2011-11" db="EMBL/GenBank/DDBJ databases">
        <title>Improved High-Quality Draft sequence of Beggiatoa alba B18lD.</title>
        <authorList>
            <consortium name="US DOE Joint Genome Institute"/>
            <person name="Lucas S."/>
            <person name="Han J."/>
            <person name="Lapidus A."/>
            <person name="Cheng J.-F."/>
            <person name="Goodwin L."/>
            <person name="Pitluck S."/>
            <person name="Peters L."/>
            <person name="Mikhailova N."/>
            <person name="Held B."/>
            <person name="Detter J.C."/>
            <person name="Han C."/>
            <person name="Tapia R."/>
            <person name="Land M."/>
            <person name="Hauser L."/>
            <person name="Kyrpides N."/>
            <person name="Ivanova N."/>
            <person name="Pagani I."/>
            <person name="Samuel K."/>
            <person name="Teske A."/>
            <person name="Mueller J."/>
            <person name="Woyke T."/>
        </authorList>
    </citation>
    <scope>NUCLEOTIDE SEQUENCE [LARGE SCALE GENOMIC DNA]</scope>
    <source>
        <strain evidence="2 3">B18LD</strain>
    </source>
</reference>
<dbReference type="STRING" id="395493.BegalDRAFT_0687"/>
<evidence type="ECO:0000313" key="2">
    <source>
        <dbReference type="EMBL" id="EIJ41599.1"/>
    </source>
</evidence>
<accession>I3CDA6</accession>
<name>I3CDA6_9GAMM</name>
<dbReference type="Pfam" id="PF18934">
    <property type="entry name" value="DUF5682"/>
    <property type="match status" value="1"/>
</dbReference>
<sequence>MLHLLGIRHHGAGSARSLLAALGEIKPTAIVIEAPSDGETALPLVTDKEMSPPVALLFYDMDALEHAVFYPFAEFSPEWQAIQYAMKHDVEIFFMDLPQTHQIAINKARALALQQAIEKAQAEATSLEKTEETSTDTSTVETQETPPADISNDTPNTEDTHVKTPLNYLDPLDLLAEAAGFKDGERWWEYMVEQRSDVGSLALFKGIEEAMTALRETIGNALYGDNEERQQHEVLREAWMRKTLRQVKKAGHEQIAVVCGAWHVPALAQEVPAKTDDAVLKGLPKAKVQATWVPWSYERLTYASGYGAGIHAPGWYQHLWESHTKPEQRAHHISTRWLAKVAKHLRNQVGIDAPTSNVIDAIRLAESLAALREKPVPDLEELNDAVLASLCFGSETPLTVIYDGLMINNRLGKVPSTAPTVPLRQDLTRLQKKLRLEESPDNKELKLDLRKDTDLTKSQLFHRLRLLDIPWGKFLSAGSSKGTFAEEWRLQWQPEFSIRIIEASIWGGTVLEASTRFVCDKLEKADDLAVISQLLDNVLKAELPKAIQVAMRCLEAKTALAHDVTQLMEALPALIEVLRYGSVRRFKTDSIEHVVTTLTTRVCIGLPNACSTLDDDAARAMYQHIVKMNSAINLLQNDNLSGDWQATLLKLVHQIGLHGLVGGGCCRLLSNAHVIDSESVATLLSLALSPANDPNYASSWLSGFLQNSGAILLHDDALFQLLDQWLSQLTADTFIHLLPLLRRTFSNFAHSERVRIGERAAQGAQSVSLTQMITTQLADNNVDNIKNVLPLLAKMLGLNYPTVTEG</sequence>
<proteinExistence type="predicted"/>
<protein>
    <submittedName>
        <fullName evidence="2">Uncharacterized protein</fullName>
    </submittedName>
</protein>
<feature type="compositionally biased region" description="Low complexity" evidence="1">
    <location>
        <begin position="135"/>
        <end position="145"/>
    </location>
</feature>
<dbReference type="eggNOG" id="COG1916">
    <property type="taxonomic scope" value="Bacteria"/>
</dbReference>
<keyword evidence="3" id="KW-1185">Reference proteome</keyword>
<dbReference type="Proteomes" id="UP000005744">
    <property type="component" value="Unassembled WGS sequence"/>
</dbReference>
<dbReference type="RefSeq" id="WP_002683658.1">
    <property type="nucleotide sequence ID" value="NZ_JH600070.1"/>
</dbReference>
<feature type="region of interest" description="Disordered" evidence="1">
    <location>
        <begin position="123"/>
        <end position="163"/>
    </location>
</feature>
<evidence type="ECO:0000313" key="3">
    <source>
        <dbReference type="Proteomes" id="UP000005744"/>
    </source>
</evidence>
<dbReference type="InterPro" id="IPR043737">
    <property type="entry name" value="DUF5682"/>
</dbReference>
<dbReference type="EMBL" id="JH600070">
    <property type="protein sequence ID" value="EIJ41599.1"/>
    <property type="molecule type" value="Genomic_DNA"/>
</dbReference>
<gene>
    <name evidence="2" type="ORF">BegalDRAFT_0687</name>
</gene>